<name>A0A0S4QGA9_9ACTN</name>
<keyword evidence="2" id="KW-1185">Reference proteome</keyword>
<dbReference type="RefSeq" id="WP_091270466.1">
    <property type="nucleotide sequence ID" value="NZ_FAOZ01000001.1"/>
</dbReference>
<protein>
    <submittedName>
        <fullName evidence="1">Uncharacterized protein</fullName>
    </submittedName>
</protein>
<evidence type="ECO:0000313" key="2">
    <source>
        <dbReference type="Proteomes" id="UP000198802"/>
    </source>
</evidence>
<sequence length="471" mass="51044">MIDRLWLYPPLAYGRLGPSPTPCDNYVWGPNDLSSRGTGRTTVQPAETLDVAEDGTVTLRQPATVTFKDAAGFRPVCPFFELHGAWTADGVTHEGPITAEVLAAAGIALGDVRWEVEVANLKPHHYTQVDDDRIVATVSIAGDDTGRRALDGRSPAGSAAPLVPAGSRVPLGSVQLTRPSAELPELRLRFTPAVGAVYGPTDLPNRTSDYVLPADRLVLSPQSPWVGFALGGDDPRTNPGGLFAGAEGNAGLGLVDDVCDGTVRVLLPAGPGQPAELSAVARIVVGPPDFVPDQRPFTSAADGLTDRVRRADVRDPAYVADAARTTLEVRDLFERILETVATVNVDAQNGRARFENLAIARSRGEPEAAARDRAFPAAEPLTEHPFPLTEAARARHRRFLALEVLEDLLRERPDLLPTVVREPATSERYYDRRMPALMRGSDRHPMHLTRRQYDLLRAWSAALRRDIEQGT</sequence>
<organism evidence="1 2">
    <name type="scientific">Parafrankia irregularis</name>
    <dbReference type="NCBI Taxonomy" id="795642"/>
    <lineage>
        <taxon>Bacteria</taxon>
        <taxon>Bacillati</taxon>
        <taxon>Actinomycetota</taxon>
        <taxon>Actinomycetes</taxon>
        <taxon>Frankiales</taxon>
        <taxon>Frankiaceae</taxon>
        <taxon>Parafrankia</taxon>
    </lineage>
</organism>
<proteinExistence type="predicted"/>
<dbReference type="AlphaFoldDB" id="A0A0S4QGA9"/>
<reference evidence="2" key="1">
    <citation type="submission" date="2015-11" db="EMBL/GenBank/DDBJ databases">
        <authorList>
            <person name="Varghese N."/>
        </authorList>
    </citation>
    <scope>NUCLEOTIDE SEQUENCE [LARGE SCALE GENOMIC DNA]</scope>
    <source>
        <strain evidence="2">DSM 45899</strain>
    </source>
</reference>
<evidence type="ECO:0000313" key="1">
    <source>
        <dbReference type="EMBL" id="CUU53638.1"/>
    </source>
</evidence>
<dbReference type="EMBL" id="FAOZ01000001">
    <property type="protein sequence ID" value="CUU53638.1"/>
    <property type="molecule type" value="Genomic_DNA"/>
</dbReference>
<accession>A0A0S4QGA9</accession>
<dbReference type="Proteomes" id="UP000198802">
    <property type="component" value="Unassembled WGS sequence"/>
</dbReference>
<gene>
    <name evidence="1" type="ORF">Ga0074812_101136</name>
</gene>